<reference evidence="15" key="1">
    <citation type="submission" date="2015-01" db="EMBL/GenBank/DDBJ databases">
        <title>Flavisolibacter sp./LCS9/ whole genome sequencing.</title>
        <authorList>
            <person name="Kim M.K."/>
            <person name="Srinivasan S."/>
            <person name="Lee J.-J."/>
        </authorList>
    </citation>
    <scope>NUCLEOTIDE SEQUENCE [LARGE SCALE GENOMIC DNA]</scope>
    <source>
        <strain evidence="15">LCS9</strain>
    </source>
</reference>
<dbReference type="AlphaFoldDB" id="A0A172U3P2"/>
<gene>
    <name evidence="14" type="ORF">SY85_22025</name>
</gene>
<keyword evidence="5" id="KW-0732">Signal</keyword>
<dbReference type="PATRIC" id="fig|1492898.3.peg.4784"/>
<comment type="subcellular location">
    <subcellularLocation>
        <location evidence="1 10">Cell outer membrane</location>
        <topology evidence="1 10">Multi-pass membrane protein</topology>
    </subcellularLocation>
</comment>
<dbReference type="Pfam" id="PF00593">
    <property type="entry name" value="TonB_dep_Rec_b-barrel"/>
    <property type="match status" value="1"/>
</dbReference>
<evidence type="ECO:0000259" key="12">
    <source>
        <dbReference type="Pfam" id="PF00593"/>
    </source>
</evidence>
<dbReference type="Gene3D" id="2.40.170.20">
    <property type="entry name" value="TonB-dependent receptor, beta-barrel domain"/>
    <property type="match status" value="1"/>
</dbReference>
<dbReference type="NCBIfam" id="TIGR04056">
    <property type="entry name" value="OMP_RagA_SusC"/>
    <property type="match status" value="1"/>
</dbReference>
<evidence type="ECO:0000256" key="4">
    <source>
        <dbReference type="ARBA" id="ARBA00022692"/>
    </source>
</evidence>
<dbReference type="EMBL" id="CP011390">
    <property type="protein sequence ID" value="ANE53663.1"/>
    <property type="molecule type" value="Genomic_DNA"/>
</dbReference>
<keyword evidence="3 10" id="KW-1134">Transmembrane beta strand</keyword>
<evidence type="ECO:0000256" key="10">
    <source>
        <dbReference type="PROSITE-ProRule" id="PRU01360"/>
    </source>
</evidence>
<keyword evidence="9 10" id="KW-0998">Cell outer membrane</keyword>
<dbReference type="GO" id="GO:0015344">
    <property type="term" value="F:siderophore uptake transmembrane transporter activity"/>
    <property type="evidence" value="ECO:0007669"/>
    <property type="project" value="TreeGrafter"/>
</dbReference>
<keyword evidence="6 11" id="KW-0798">TonB box</keyword>
<dbReference type="InterPro" id="IPR012910">
    <property type="entry name" value="Plug_dom"/>
</dbReference>
<dbReference type="PANTHER" id="PTHR30069">
    <property type="entry name" value="TONB-DEPENDENT OUTER MEMBRANE RECEPTOR"/>
    <property type="match status" value="1"/>
</dbReference>
<dbReference type="Pfam" id="PF07715">
    <property type="entry name" value="Plug"/>
    <property type="match status" value="1"/>
</dbReference>
<keyword evidence="7 10" id="KW-0472">Membrane</keyword>
<dbReference type="PANTHER" id="PTHR30069:SF29">
    <property type="entry name" value="HEMOGLOBIN AND HEMOGLOBIN-HAPTOGLOBIN-BINDING PROTEIN 1-RELATED"/>
    <property type="match status" value="1"/>
</dbReference>
<evidence type="ECO:0000256" key="6">
    <source>
        <dbReference type="ARBA" id="ARBA00023077"/>
    </source>
</evidence>
<evidence type="ECO:0000256" key="2">
    <source>
        <dbReference type="ARBA" id="ARBA00022448"/>
    </source>
</evidence>
<evidence type="ECO:0000256" key="7">
    <source>
        <dbReference type="ARBA" id="ARBA00023136"/>
    </source>
</evidence>
<dbReference type="InterPro" id="IPR037066">
    <property type="entry name" value="Plug_dom_sf"/>
</dbReference>
<dbReference type="KEGG" id="fla:SY85_22025"/>
<reference evidence="14 15" key="2">
    <citation type="journal article" date="2016" name="Int. J. Syst. Evol. Microbiol.">
        <title>Flavisolibacter tropicus sp. nov., isolated from tropical soil.</title>
        <authorList>
            <person name="Lee J.J."/>
            <person name="Kang M.S."/>
            <person name="Kim G.S."/>
            <person name="Lee C.S."/>
            <person name="Lim S."/>
            <person name="Lee J."/>
            <person name="Roh S.H."/>
            <person name="Kang H."/>
            <person name="Ha J.M."/>
            <person name="Bae S."/>
            <person name="Jung H.Y."/>
            <person name="Kim M.K."/>
        </authorList>
    </citation>
    <scope>NUCLEOTIDE SEQUENCE [LARGE SCALE GENOMIC DNA]</scope>
    <source>
        <strain evidence="14 15">LCS9</strain>
    </source>
</reference>
<dbReference type="InterPro" id="IPR008969">
    <property type="entry name" value="CarboxyPept-like_regulatory"/>
</dbReference>
<keyword evidence="4 10" id="KW-0812">Transmembrane</keyword>
<dbReference type="InterPro" id="IPR039426">
    <property type="entry name" value="TonB-dep_rcpt-like"/>
</dbReference>
<dbReference type="SUPFAM" id="SSF49464">
    <property type="entry name" value="Carboxypeptidase regulatory domain-like"/>
    <property type="match status" value="1"/>
</dbReference>
<feature type="domain" description="TonB-dependent receptor plug" evidence="13">
    <location>
        <begin position="117"/>
        <end position="246"/>
    </location>
</feature>
<evidence type="ECO:0000256" key="5">
    <source>
        <dbReference type="ARBA" id="ARBA00022729"/>
    </source>
</evidence>
<keyword evidence="15" id="KW-1185">Reference proteome</keyword>
<dbReference type="GO" id="GO:0009279">
    <property type="term" value="C:cell outer membrane"/>
    <property type="evidence" value="ECO:0007669"/>
    <property type="project" value="UniProtKB-SubCell"/>
</dbReference>
<evidence type="ECO:0000313" key="15">
    <source>
        <dbReference type="Proteomes" id="UP000077177"/>
    </source>
</evidence>
<evidence type="ECO:0000313" key="14">
    <source>
        <dbReference type="EMBL" id="ANE53663.1"/>
    </source>
</evidence>
<feature type="domain" description="TonB-dependent receptor-like beta-barrel" evidence="12">
    <location>
        <begin position="447"/>
        <end position="978"/>
    </location>
</feature>
<name>A0A172U3P2_9BACT</name>
<evidence type="ECO:0000259" key="13">
    <source>
        <dbReference type="Pfam" id="PF07715"/>
    </source>
</evidence>
<dbReference type="GO" id="GO:0044718">
    <property type="term" value="P:siderophore transmembrane transport"/>
    <property type="evidence" value="ECO:0007669"/>
    <property type="project" value="TreeGrafter"/>
</dbReference>
<keyword evidence="8" id="KW-0675">Receptor</keyword>
<dbReference type="SUPFAM" id="SSF56935">
    <property type="entry name" value="Porins"/>
    <property type="match status" value="1"/>
</dbReference>
<keyword evidence="2 10" id="KW-0813">Transport</keyword>
<dbReference type="PROSITE" id="PS52016">
    <property type="entry name" value="TONB_DEPENDENT_REC_3"/>
    <property type="match status" value="1"/>
</dbReference>
<dbReference type="InterPro" id="IPR023996">
    <property type="entry name" value="TonB-dep_OMP_SusC/RagA"/>
</dbReference>
<dbReference type="InterPro" id="IPR000531">
    <property type="entry name" value="Beta-barrel_TonB"/>
</dbReference>
<dbReference type="Proteomes" id="UP000077177">
    <property type="component" value="Chromosome"/>
</dbReference>
<protein>
    <submittedName>
        <fullName evidence="14">Membrane protein</fullName>
    </submittedName>
</protein>
<evidence type="ECO:0000256" key="9">
    <source>
        <dbReference type="ARBA" id="ARBA00023237"/>
    </source>
</evidence>
<sequence length="1022" mass="111147">MTTLVSILICSSLWAQVQIQGKVTDAEGKGVPAITVTVKNTTFGTSTDVNGNYSLAANIKSGNQTIIFSGVGFKMQEKLLQLGNATTYNLNAQLAPDALGLEEVIVTGTTQGTTRRQLGSYISTVKAEDLTKGASTNALQALQGKTAGAQIIQNSGDPAGGMSVRLRGISSINSSSEPLYIVDGVIVNNATTRVTNTSSNYDGGNFVGQIGQNRMVDINPNDIDRIEVLNGAAAAAIYGSRANAGVVQIFTKRGRSGAPQVSFSTTVMRNELRKKVPFNHSPVKFGGSPDVLTQDIISAVGTPAALPTNTTPVTRYDYQDYIFDPGMGTDNSVSVRGGTDKTKYFASASYLFNEGIVKNTDFQRYTFRMNLDQTLSSTLSFTGGFNYINSTSNEKPDGQSFFSPLNSINIIGNFHNIWQRDANGNLKAVGERGRVNPVSVIEDVKQKQITNRILANAGLKFNPIKNLNFNYTLGIDNYTQSGTTFIPPFAYNVNPAFYGGGFPINETQNGYASAATNTFFQINHDLSGNYQVDINNNLSSSTQLGYSLQYERNNYLLAQGRGLAPIVETVPGATTILQPADDRSEMSISGAYLQEGLKFKNQLFLTGALRLDGSSVFGKEERNQLYTKASASYVLSGADYWNLDFMNLFKLRAAYGESGNLTGIGAYSRFNTYSTTPLVGRTSSTSGTTLANENVKPERQQEWEFGTDMGFFKDRLGISFNYYIKNVKDLLINRFVAPTTGYSSLLDNIGSLRNKGFEVVVNAAPVANKDFRWNVTGIFNRNRNEAVHIGQSLILFSTNPGAPVAIIEGQPIGVFYGTFFAKDGNGNDVKSASGFPQIEKGTQNSTLTYTPGRDASGLPSGTTLRKVVGDPNPDYTATLTNELSYKKFDLRVQLDAVQGVDVWNADWRTRQGVGNGEVAEMEHNGVLPRGYINSVYAIEEWRVDDGSFVKLREVALSYRLGQFKRFNDITFSLSGRNLISWDNYKGYDPEVNAAGQSTVLRAIDFGAIPIPRTYSFGIAAKF</sequence>
<dbReference type="STRING" id="1492898.SY85_22025"/>
<organism evidence="14 15">
    <name type="scientific">Flavisolibacter tropicus</name>
    <dbReference type="NCBI Taxonomy" id="1492898"/>
    <lineage>
        <taxon>Bacteria</taxon>
        <taxon>Pseudomonadati</taxon>
        <taxon>Bacteroidota</taxon>
        <taxon>Chitinophagia</taxon>
        <taxon>Chitinophagales</taxon>
        <taxon>Chitinophagaceae</taxon>
        <taxon>Flavisolibacter</taxon>
    </lineage>
</organism>
<dbReference type="Pfam" id="PF13715">
    <property type="entry name" value="CarbopepD_reg_2"/>
    <property type="match status" value="1"/>
</dbReference>
<dbReference type="Gene3D" id="2.60.40.1120">
    <property type="entry name" value="Carboxypeptidase-like, regulatory domain"/>
    <property type="match status" value="1"/>
</dbReference>
<dbReference type="InterPro" id="IPR036942">
    <property type="entry name" value="Beta-barrel_TonB_sf"/>
</dbReference>
<accession>A0A172U3P2</accession>
<dbReference type="Gene3D" id="2.170.130.10">
    <property type="entry name" value="TonB-dependent receptor, plug domain"/>
    <property type="match status" value="1"/>
</dbReference>
<evidence type="ECO:0000256" key="11">
    <source>
        <dbReference type="RuleBase" id="RU003357"/>
    </source>
</evidence>
<proteinExistence type="inferred from homology"/>
<evidence type="ECO:0000256" key="3">
    <source>
        <dbReference type="ARBA" id="ARBA00022452"/>
    </source>
</evidence>
<evidence type="ECO:0000256" key="1">
    <source>
        <dbReference type="ARBA" id="ARBA00004571"/>
    </source>
</evidence>
<evidence type="ECO:0000256" key="8">
    <source>
        <dbReference type="ARBA" id="ARBA00023170"/>
    </source>
</evidence>
<comment type="similarity">
    <text evidence="10 11">Belongs to the TonB-dependent receptor family.</text>
</comment>